<dbReference type="EMBL" id="JAZGQO010000014">
    <property type="protein sequence ID" value="KAK6170450.1"/>
    <property type="molecule type" value="Genomic_DNA"/>
</dbReference>
<reference evidence="10 11" key="1">
    <citation type="submission" date="2024-01" db="EMBL/GenBank/DDBJ databases">
        <title>The genome of the rayed Mediterranean limpet Patella caerulea (Linnaeus, 1758).</title>
        <authorList>
            <person name="Anh-Thu Weber A."/>
            <person name="Halstead-Nussloch G."/>
        </authorList>
    </citation>
    <scope>NUCLEOTIDE SEQUENCE [LARGE SCALE GENOMIC DNA]</scope>
    <source>
        <strain evidence="10">AATW-2023a</strain>
        <tissue evidence="10">Whole specimen</tissue>
    </source>
</reference>
<keyword evidence="4" id="KW-0689">Ribosomal protein</keyword>
<dbReference type="PANTHER" id="PTHR21569">
    <property type="entry name" value="RIBOSOMAL PROTEIN S9"/>
    <property type="match status" value="1"/>
</dbReference>
<feature type="compositionally biased region" description="Basic residues" evidence="9">
    <location>
        <begin position="386"/>
        <end position="405"/>
    </location>
</feature>
<dbReference type="InterPro" id="IPR014721">
    <property type="entry name" value="Ribsml_uS5_D2-typ_fold_subgr"/>
</dbReference>
<gene>
    <name evidence="10" type="ORF">SNE40_018840</name>
</gene>
<keyword evidence="3" id="KW-0809">Transit peptide</keyword>
<comment type="subcellular location">
    <subcellularLocation>
        <location evidence="1">Mitochondrion</location>
    </subcellularLocation>
</comment>
<proteinExistence type="inferred from homology"/>
<dbReference type="NCBIfam" id="NF001099">
    <property type="entry name" value="PRK00132.1"/>
    <property type="match status" value="1"/>
</dbReference>
<dbReference type="InterPro" id="IPR000754">
    <property type="entry name" value="Ribosomal_uS9"/>
</dbReference>
<dbReference type="SUPFAM" id="SSF54211">
    <property type="entry name" value="Ribosomal protein S5 domain 2-like"/>
    <property type="match status" value="1"/>
</dbReference>
<evidence type="ECO:0000256" key="1">
    <source>
        <dbReference type="ARBA" id="ARBA00004173"/>
    </source>
</evidence>
<evidence type="ECO:0000256" key="2">
    <source>
        <dbReference type="ARBA" id="ARBA00005251"/>
    </source>
</evidence>
<dbReference type="InterPro" id="IPR020568">
    <property type="entry name" value="Ribosomal_Su5_D2-typ_SF"/>
</dbReference>
<dbReference type="FunFam" id="3.30.230.10:FF:000035">
    <property type="entry name" value="28S ribosomal protein S9, mitochondrial"/>
    <property type="match status" value="1"/>
</dbReference>
<dbReference type="PANTHER" id="PTHR21569:SF1">
    <property type="entry name" value="SMALL RIBOSOMAL SUBUNIT PROTEIN US9M"/>
    <property type="match status" value="1"/>
</dbReference>
<keyword evidence="5" id="KW-0496">Mitochondrion</keyword>
<evidence type="ECO:0000256" key="3">
    <source>
        <dbReference type="ARBA" id="ARBA00022946"/>
    </source>
</evidence>
<dbReference type="GO" id="GO:0003723">
    <property type="term" value="F:RNA binding"/>
    <property type="evidence" value="ECO:0007669"/>
    <property type="project" value="TreeGrafter"/>
</dbReference>
<protein>
    <recommendedName>
        <fullName evidence="7">Small ribosomal subunit protein uS9m</fullName>
    </recommendedName>
    <alternativeName>
        <fullName evidence="8">28S ribosomal protein S9, mitochondrial</fullName>
    </alternativeName>
</protein>
<organism evidence="10 11">
    <name type="scientific">Patella caerulea</name>
    <name type="common">Rayed Mediterranean limpet</name>
    <dbReference type="NCBI Taxonomy" id="87958"/>
    <lineage>
        <taxon>Eukaryota</taxon>
        <taxon>Metazoa</taxon>
        <taxon>Spiralia</taxon>
        <taxon>Lophotrochozoa</taxon>
        <taxon>Mollusca</taxon>
        <taxon>Gastropoda</taxon>
        <taxon>Patellogastropoda</taxon>
        <taxon>Patelloidea</taxon>
        <taxon>Patellidae</taxon>
        <taxon>Patella</taxon>
    </lineage>
</organism>
<feature type="region of interest" description="Disordered" evidence="9">
    <location>
        <begin position="381"/>
        <end position="405"/>
    </location>
</feature>
<dbReference type="InterPro" id="IPR023035">
    <property type="entry name" value="Ribosomal_uS9_bac/plastid"/>
</dbReference>
<name>A0AAN8J5R1_PATCE</name>
<evidence type="ECO:0000256" key="4">
    <source>
        <dbReference type="ARBA" id="ARBA00022980"/>
    </source>
</evidence>
<dbReference type="GO" id="GO:0005763">
    <property type="term" value="C:mitochondrial small ribosomal subunit"/>
    <property type="evidence" value="ECO:0007669"/>
    <property type="project" value="TreeGrafter"/>
</dbReference>
<sequence>MAASMQTFSRVCSTKHPIKELIRWQITKCSALDRHKNGVHTSCRLLADVIPETFEQKTENKAEKISKAMRLYMERAKNYNSMIDKEIDEYEVGKRHLANIMGEDPDSFNQDDIDRAIKYLLPSGLFEKRARPQMKHPYEVFPQRKEALFGKDGRPHHYQFYTGKPNYHGLLHDINMKYEHLNATETELYKNGKMAEEEDKKLFLHGFQWIDHKTLTKQLIEEISPQEYNRFVLVLHRLLKHKLSYKEEEFLLKYSKKVMTMSQFRSIEKPLIDSDGREYSEATGRRKTSNATVTVYNNGSGQISINGQDLAYFKDIHQREQLLFPLQLVNKIDKVDIVATVEGGGSSGQTGAIRLALAHALCSFVDTDSIERLRLAGLLTKDPRTRERKKPGQPGARKKPTWKRR</sequence>
<evidence type="ECO:0000313" key="10">
    <source>
        <dbReference type="EMBL" id="KAK6170450.1"/>
    </source>
</evidence>
<keyword evidence="11" id="KW-1185">Reference proteome</keyword>
<dbReference type="GO" id="GO:0003735">
    <property type="term" value="F:structural constituent of ribosome"/>
    <property type="evidence" value="ECO:0007669"/>
    <property type="project" value="InterPro"/>
</dbReference>
<keyword evidence="6" id="KW-0687">Ribonucleoprotein</keyword>
<dbReference type="Gene3D" id="3.30.230.10">
    <property type="match status" value="1"/>
</dbReference>
<evidence type="ECO:0000256" key="9">
    <source>
        <dbReference type="SAM" id="MobiDB-lite"/>
    </source>
</evidence>
<comment type="similarity">
    <text evidence="2">Belongs to the universal ribosomal protein uS9 family.</text>
</comment>
<evidence type="ECO:0000256" key="6">
    <source>
        <dbReference type="ARBA" id="ARBA00023274"/>
    </source>
</evidence>
<evidence type="ECO:0000313" key="11">
    <source>
        <dbReference type="Proteomes" id="UP001347796"/>
    </source>
</evidence>
<dbReference type="Pfam" id="PF00380">
    <property type="entry name" value="Ribosomal_S9"/>
    <property type="match status" value="1"/>
</dbReference>
<accession>A0AAN8J5R1</accession>
<evidence type="ECO:0000256" key="8">
    <source>
        <dbReference type="ARBA" id="ARBA00076042"/>
    </source>
</evidence>
<evidence type="ECO:0000256" key="5">
    <source>
        <dbReference type="ARBA" id="ARBA00023128"/>
    </source>
</evidence>
<dbReference type="Proteomes" id="UP001347796">
    <property type="component" value="Unassembled WGS sequence"/>
</dbReference>
<dbReference type="AlphaFoldDB" id="A0AAN8J5R1"/>
<dbReference type="GO" id="GO:0005743">
    <property type="term" value="C:mitochondrial inner membrane"/>
    <property type="evidence" value="ECO:0007669"/>
    <property type="project" value="UniProtKB-ARBA"/>
</dbReference>
<evidence type="ECO:0000256" key="7">
    <source>
        <dbReference type="ARBA" id="ARBA00039318"/>
    </source>
</evidence>
<dbReference type="GO" id="GO:0006412">
    <property type="term" value="P:translation"/>
    <property type="evidence" value="ECO:0007669"/>
    <property type="project" value="InterPro"/>
</dbReference>
<comment type="caution">
    <text evidence="10">The sequence shown here is derived from an EMBL/GenBank/DDBJ whole genome shotgun (WGS) entry which is preliminary data.</text>
</comment>